<protein>
    <submittedName>
        <fullName evidence="1">Uncharacterized protein</fullName>
    </submittedName>
</protein>
<accession>A0A3S9I187</accession>
<proteinExistence type="predicted"/>
<evidence type="ECO:0000313" key="2">
    <source>
        <dbReference type="Proteomes" id="UP000280197"/>
    </source>
</evidence>
<organism evidence="1 2">
    <name type="scientific">Streptomyces aquilus</name>
    <dbReference type="NCBI Taxonomy" id="2548456"/>
    <lineage>
        <taxon>Bacteria</taxon>
        <taxon>Bacillati</taxon>
        <taxon>Actinomycetota</taxon>
        <taxon>Actinomycetes</taxon>
        <taxon>Kitasatosporales</taxon>
        <taxon>Streptomycetaceae</taxon>
        <taxon>Streptomyces</taxon>
    </lineage>
</organism>
<dbReference type="Pfam" id="PF19866">
    <property type="entry name" value="DUF6339"/>
    <property type="match status" value="1"/>
</dbReference>
<dbReference type="AlphaFoldDB" id="A0A3S9I187"/>
<keyword evidence="2" id="KW-1185">Reference proteome</keyword>
<dbReference type="InterPro" id="IPR045920">
    <property type="entry name" value="DUF6339"/>
</dbReference>
<dbReference type="RefSeq" id="WP_126272290.1">
    <property type="nucleotide sequence ID" value="NZ_CP034463.1"/>
</dbReference>
<name>A0A3S9I187_9ACTN</name>
<sequence>MTEKPDHLPEYLARLTDEEAARFITDGLLSGKDNVPGIALNQSTEPLPESPRWRLRAIRDLIDDAMYMHRDDKPTQADAWLAPRLHAILRLTRTEAADPALWNYLALGVAPDFVVWRHFSEKRKTVNARYFKGPHYKQAFARLWWSAELFRDGPDYAPVVTACGNQDMLNTVLRLDVIDHRPTAQALVRLLQRDVVRTGRATNALAKAVNAAAATLMYDVIAPDTQRDAGAVRIWIEEGDEGGSVHHRALPTGPADGRVPEESVASLTDYFAELFADAPVRGKDEIDGEAELD</sequence>
<reference evidence="1 2" key="1">
    <citation type="submission" date="2018-12" db="EMBL/GenBank/DDBJ databases">
        <authorList>
            <person name="Li K."/>
        </authorList>
    </citation>
    <scope>NUCLEOTIDE SEQUENCE [LARGE SCALE GENOMIC DNA]</scope>
    <source>
        <strain evidence="2">CR22</strain>
    </source>
</reference>
<dbReference type="Proteomes" id="UP000280197">
    <property type="component" value="Chromosome"/>
</dbReference>
<dbReference type="EMBL" id="CP034463">
    <property type="protein sequence ID" value="AZP18109.1"/>
    <property type="molecule type" value="Genomic_DNA"/>
</dbReference>
<dbReference type="KEGG" id="saqu:EJC51_19650"/>
<evidence type="ECO:0000313" key="1">
    <source>
        <dbReference type="EMBL" id="AZP18109.1"/>
    </source>
</evidence>
<gene>
    <name evidence="1" type="ORF">EJC51_19650</name>
</gene>